<reference evidence="1" key="1">
    <citation type="submission" date="2019-11" db="EMBL/GenBank/DDBJ databases">
        <authorList>
            <person name="Liu Y."/>
            <person name="Hou J."/>
            <person name="Li T.-Q."/>
            <person name="Guan C.-H."/>
            <person name="Wu X."/>
            <person name="Wu H.-Z."/>
            <person name="Ling F."/>
            <person name="Zhang R."/>
            <person name="Shi X.-G."/>
            <person name="Ren J.-P."/>
            <person name="Chen E.-F."/>
            <person name="Sun J.-M."/>
        </authorList>
    </citation>
    <scope>NUCLEOTIDE SEQUENCE</scope>
    <source>
        <strain evidence="1">Adult_tree_wgs_1</strain>
        <tissue evidence="1">Leaves</tissue>
    </source>
</reference>
<evidence type="ECO:0000313" key="2">
    <source>
        <dbReference type="Proteomes" id="UP000626092"/>
    </source>
</evidence>
<dbReference type="PANTHER" id="PTHR11017:SF271">
    <property type="entry name" value="DISEASE RESISTANCE PROTEIN (TIR-NBS-LRR CLASS) FAMILY"/>
    <property type="match status" value="1"/>
</dbReference>
<gene>
    <name evidence="1" type="ORF">RHSIM_Rhsim08G0165300</name>
</gene>
<dbReference type="EMBL" id="WJXA01000008">
    <property type="protein sequence ID" value="KAF7135125.1"/>
    <property type="molecule type" value="Genomic_DNA"/>
</dbReference>
<dbReference type="SUPFAM" id="SSF52058">
    <property type="entry name" value="L domain-like"/>
    <property type="match status" value="1"/>
</dbReference>
<dbReference type="OrthoDB" id="1733683at2759"/>
<sequence length="241" mass="27760">MKIGRNSSISHQISREYIHLYGRDELEIEISSFDPEKTVAWLTVKECGIKLVYEDEVHIIGYQISPGGKVEKWKEALTQVANLSGWHLPKGTEAVEGLFLNFAEPSDIQVDPRAFEKMKRLWLLHLNYVNLRVGYEHISKRLLWLCWNGFPLECVPSKLHMQNLVTLDLSHSRLKQVWKGTKVQHYSSLSFNGPQIVYDVKISIARIPDFSKLNQLIQAHRLMHSGPSCPSPLFFSHSEHC</sequence>
<proteinExistence type="predicted"/>
<keyword evidence="2" id="KW-1185">Reference proteome</keyword>
<dbReference type="InterPro" id="IPR032675">
    <property type="entry name" value="LRR_dom_sf"/>
</dbReference>
<dbReference type="AlphaFoldDB" id="A0A834GM41"/>
<dbReference type="InterPro" id="IPR044974">
    <property type="entry name" value="Disease_R_plants"/>
</dbReference>
<accession>A0A834GM41</accession>
<dbReference type="PANTHER" id="PTHR11017">
    <property type="entry name" value="LEUCINE-RICH REPEAT-CONTAINING PROTEIN"/>
    <property type="match status" value="1"/>
</dbReference>
<evidence type="ECO:0000313" key="1">
    <source>
        <dbReference type="EMBL" id="KAF7135125.1"/>
    </source>
</evidence>
<organism evidence="1 2">
    <name type="scientific">Rhododendron simsii</name>
    <name type="common">Sims's rhododendron</name>
    <dbReference type="NCBI Taxonomy" id="118357"/>
    <lineage>
        <taxon>Eukaryota</taxon>
        <taxon>Viridiplantae</taxon>
        <taxon>Streptophyta</taxon>
        <taxon>Embryophyta</taxon>
        <taxon>Tracheophyta</taxon>
        <taxon>Spermatophyta</taxon>
        <taxon>Magnoliopsida</taxon>
        <taxon>eudicotyledons</taxon>
        <taxon>Gunneridae</taxon>
        <taxon>Pentapetalae</taxon>
        <taxon>asterids</taxon>
        <taxon>Ericales</taxon>
        <taxon>Ericaceae</taxon>
        <taxon>Ericoideae</taxon>
        <taxon>Rhodoreae</taxon>
        <taxon>Rhododendron</taxon>
    </lineage>
</organism>
<protein>
    <submittedName>
        <fullName evidence="1">Uncharacterized protein</fullName>
    </submittedName>
</protein>
<comment type="caution">
    <text evidence="1">The sequence shown here is derived from an EMBL/GenBank/DDBJ whole genome shotgun (WGS) entry which is preliminary data.</text>
</comment>
<dbReference type="Gene3D" id="3.80.10.10">
    <property type="entry name" value="Ribonuclease Inhibitor"/>
    <property type="match status" value="1"/>
</dbReference>
<dbReference type="Proteomes" id="UP000626092">
    <property type="component" value="Unassembled WGS sequence"/>
</dbReference>
<dbReference type="GO" id="GO:0006952">
    <property type="term" value="P:defense response"/>
    <property type="evidence" value="ECO:0007669"/>
    <property type="project" value="InterPro"/>
</dbReference>
<name>A0A834GM41_RHOSS</name>